<keyword evidence="3" id="KW-1185">Reference proteome</keyword>
<gene>
    <name evidence="2" type="ORF">GJ697_20755</name>
</gene>
<dbReference type="Pfam" id="PF07045">
    <property type="entry name" value="DUF1330"/>
    <property type="match status" value="1"/>
</dbReference>
<organism evidence="2 3">
    <name type="scientific">Duganella alba</name>
    <dbReference type="NCBI Taxonomy" id="2666081"/>
    <lineage>
        <taxon>Bacteria</taxon>
        <taxon>Pseudomonadati</taxon>
        <taxon>Pseudomonadota</taxon>
        <taxon>Betaproteobacteria</taxon>
        <taxon>Burkholderiales</taxon>
        <taxon>Oxalobacteraceae</taxon>
        <taxon>Telluria group</taxon>
        <taxon>Duganella</taxon>
    </lineage>
</organism>
<comment type="caution">
    <text evidence="2">The sequence shown here is derived from an EMBL/GenBank/DDBJ whole genome shotgun (WGS) entry which is preliminary data.</text>
</comment>
<evidence type="ECO:0000313" key="2">
    <source>
        <dbReference type="EMBL" id="MRX10269.1"/>
    </source>
</evidence>
<dbReference type="Proteomes" id="UP000481037">
    <property type="component" value="Unassembled WGS sequence"/>
</dbReference>
<dbReference type="AlphaFoldDB" id="A0A6L5QKM6"/>
<reference evidence="2 3" key="1">
    <citation type="submission" date="2019-11" db="EMBL/GenBank/DDBJ databases">
        <title>Novel species isolated from a subtropical stream in China.</title>
        <authorList>
            <person name="Lu H."/>
        </authorList>
    </citation>
    <scope>NUCLEOTIDE SEQUENCE [LARGE SCALE GENOMIC DNA]</scope>
    <source>
        <strain evidence="2 3">FT25W</strain>
    </source>
</reference>
<dbReference type="EMBL" id="WKJM01000019">
    <property type="protein sequence ID" value="MRX10269.1"/>
    <property type="molecule type" value="Genomic_DNA"/>
</dbReference>
<feature type="domain" description="DUF1330" evidence="1">
    <location>
        <begin position="3"/>
        <end position="92"/>
    </location>
</feature>
<evidence type="ECO:0000313" key="3">
    <source>
        <dbReference type="Proteomes" id="UP000481037"/>
    </source>
</evidence>
<dbReference type="SUPFAM" id="SSF54909">
    <property type="entry name" value="Dimeric alpha+beta barrel"/>
    <property type="match status" value="1"/>
</dbReference>
<protein>
    <submittedName>
        <fullName evidence="2">DUF1330 domain-containing protein</fullName>
    </submittedName>
</protein>
<dbReference type="RefSeq" id="WP_154367872.1">
    <property type="nucleotide sequence ID" value="NZ_WKJM01000019.1"/>
</dbReference>
<accession>A0A6L5QKM6</accession>
<dbReference type="PANTHER" id="PTHR41521">
    <property type="match status" value="1"/>
</dbReference>
<sequence>MAAYAIGSITLRSTEWQQEYGAHMPALVAKHGGKLVAKSAPQAMESAPALPQTMIVIEFPSAEQARAWYDDPEHARLKNLRQSGADFSMVLVGA</sequence>
<evidence type="ECO:0000259" key="1">
    <source>
        <dbReference type="Pfam" id="PF07045"/>
    </source>
</evidence>
<dbReference type="InterPro" id="IPR011008">
    <property type="entry name" value="Dimeric_a/b-barrel"/>
</dbReference>
<dbReference type="InterPro" id="IPR010753">
    <property type="entry name" value="DUF1330"/>
</dbReference>
<proteinExistence type="predicted"/>
<dbReference type="Gene3D" id="3.30.70.100">
    <property type="match status" value="1"/>
</dbReference>
<name>A0A6L5QKM6_9BURK</name>
<dbReference type="PANTHER" id="PTHR41521:SF4">
    <property type="entry name" value="BLR0684 PROTEIN"/>
    <property type="match status" value="1"/>
</dbReference>